<sequence length="177" mass="19347">MLTDDGKAVELLWAMRVNVVKGLANAVSYMHHECCPCVVHRDISSKNVLLDGDYEAHLSDFGSARTVDPDSSNWTSFAGTFGYAAPELAYTMEVNEKCDVYSFGVVTLEVIMGSHPGDLISSLPHHHHPFACLQANPQSRPTMKQVSDKLAASSPSLSVPLDLITLQQLFDPPTWTS</sequence>
<evidence type="ECO:0000256" key="5">
    <source>
        <dbReference type="ARBA" id="ARBA00022777"/>
    </source>
</evidence>
<evidence type="ECO:0000256" key="1">
    <source>
        <dbReference type="ARBA" id="ARBA00012513"/>
    </source>
</evidence>
<keyword evidence="2" id="KW-0723">Serine/threonine-protein kinase</keyword>
<dbReference type="InterPro" id="IPR008266">
    <property type="entry name" value="Tyr_kinase_AS"/>
</dbReference>
<dbReference type="OrthoDB" id="1179320at2759"/>
<evidence type="ECO:0000313" key="11">
    <source>
        <dbReference type="Proteomes" id="UP000796880"/>
    </source>
</evidence>
<evidence type="ECO:0000256" key="2">
    <source>
        <dbReference type="ARBA" id="ARBA00022527"/>
    </source>
</evidence>
<evidence type="ECO:0000259" key="9">
    <source>
        <dbReference type="PROSITE" id="PS50011"/>
    </source>
</evidence>
<name>A0A8K0MSS3_9ROSA</name>
<evidence type="ECO:0000256" key="3">
    <source>
        <dbReference type="ARBA" id="ARBA00022679"/>
    </source>
</evidence>
<dbReference type="Gene3D" id="1.10.510.10">
    <property type="entry name" value="Transferase(Phosphotransferase) domain 1"/>
    <property type="match status" value="1"/>
</dbReference>
<keyword evidence="4" id="KW-0547">Nucleotide-binding</keyword>
<dbReference type="EMBL" id="VOIH02000001">
    <property type="protein sequence ID" value="KAF3457551.1"/>
    <property type="molecule type" value="Genomic_DNA"/>
</dbReference>
<dbReference type="Pfam" id="PF00069">
    <property type="entry name" value="Pkinase"/>
    <property type="match status" value="1"/>
</dbReference>
<keyword evidence="11" id="KW-1185">Reference proteome</keyword>
<feature type="domain" description="Protein kinase" evidence="9">
    <location>
        <begin position="1"/>
        <end position="177"/>
    </location>
</feature>
<organism evidence="10 11">
    <name type="scientific">Rhamnella rubrinervis</name>
    <dbReference type="NCBI Taxonomy" id="2594499"/>
    <lineage>
        <taxon>Eukaryota</taxon>
        <taxon>Viridiplantae</taxon>
        <taxon>Streptophyta</taxon>
        <taxon>Embryophyta</taxon>
        <taxon>Tracheophyta</taxon>
        <taxon>Spermatophyta</taxon>
        <taxon>Magnoliopsida</taxon>
        <taxon>eudicotyledons</taxon>
        <taxon>Gunneridae</taxon>
        <taxon>Pentapetalae</taxon>
        <taxon>rosids</taxon>
        <taxon>fabids</taxon>
        <taxon>Rosales</taxon>
        <taxon>Rhamnaceae</taxon>
        <taxon>rhamnoid group</taxon>
        <taxon>Rhamneae</taxon>
        <taxon>Rhamnella</taxon>
    </lineage>
</organism>
<dbReference type="SUPFAM" id="SSF56112">
    <property type="entry name" value="Protein kinase-like (PK-like)"/>
    <property type="match status" value="1"/>
</dbReference>
<keyword evidence="5" id="KW-0418">Kinase</keyword>
<keyword evidence="6" id="KW-0067">ATP-binding</keyword>
<evidence type="ECO:0000256" key="4">
    <source>
        <dbReference type="ARBA" id="ARBA00022741"/>
    </source>
</evidence>
<evidence type="ECO:0000256" key="6">
    <source>
        <dbReference type="ARBA" id="ARBA00022840"/>
    </source>
</evidence>
<dbReference type="PANTHER" id="PTHR48005:SF70">
    <property type="entry name" value="MDIS1-INTERACTING RECEPTOR LIKE KINASE 2-LIKE"/>
    <property type="match status" value="1"/>
</dbReference>
<dbReference type="InterPro" id="IPR000719">
    <property type="entry name" value="Prot_kinase_dom"/>
</dbReference>
<comment type="catalytic activity">
    <reaction evidence="8">
        <text>L-seryl-[protein] + ATP = O-phospho-L-seryl-[protein] + ADP + H(+)</text>
        <dbReference type="Rhea" id="RHEA:17989"/>
        <dbReference type="Rhea" id="RHEA-COMP:9863"/>
        <dbReference type="Rhea" id="RHEA-COMP:11604"/>
        <dbReference type="ChEBI" id="CHEBI:15378"/>
        <dbReference type="ChEBI" id="CHEBI:29999"/>
        <dbReference type="ChEBI" id="CHEBI:30616"/>
        <dbReference type="ChEBI" id="CHEBI:83421"/>
        <dbReference type="ChEBI" id="CHEBI:456216"/>
        <dbReference type="EC" id="2.7.11.1"/>
    </reaction>
</comment>
<dbReference type="AlphaFoldDB" id="A0A8K0MSS3"/>
<dbReference type="InterPro" id="IPR011009">
    <property type="entry name" value="Kinase-like_dom_sf"/>
</dbReference>
<evidence type="ECO:0000313" key="10">
    <source>
        <dbReference type="EMBL" id="KAF3457551.1"/>
    </source>
</evidence>
<dbReference type="GO" id="GO:0004674">
    <property type="term" value="F:protein serine/threonine kinase activity"/>
    <property type="evidence" value="ECO:0007669"/>
    <property type="project" value="UniProtKB-KW"/>
</dbReference>
<dbReference type="GO" id="GO:0005524">
    <property type="term" value="F:ATP binding"/>
    <property type="evidence" value="ECO:0007669"/>
    <property type="project" value="UniProtKB-KW"/>
</dbReference>
<comment type="caution">
    <text evidence="10">The sequence shown here is derived from an EMBL/GenBank/DDBJ whole genome shotgun (WGS) entry which is preliminary data.</text>
</comment>
<keyword evidence="3" id="KW-0808">Transferase</keyword>
<protein>
    <recommendedName>
        <fullName evidence="1">non-specific serine/threonine protein kinase</fullName>
        <ecNumber evidence="1">2.7.11.1</ecNumber>
    </recommendedName>
</protein>
<accession>A0A8K0MSS3</accession>
<proteinExistence type="predicted"/>
<dbReference type="PANTHER" id="PTHR48005">
    <property type="entry name" value="LEUCINE RICH REPEAT KINASE 2"/>
    <property type="match status" value="1"/>
</dbReference>
<dbReference type="PROSITE" id="PS50011">
    <property type="entry name" value="PROTEIN_KINASE_DOM"/>
    <property type="match status" value="1"/>
</dbReference>
<dbReference type="InterPro" id="IPR051420">
    <property type="entry name" value="Ser_Thr_Kinases_DiverseReg"/>
</dbReference>
<dbReference type="EC" id="2.7.11.1" evidence="1"/>
<comment type="catalytic activity">
    <reaction evidence="7">
        <text>L-threonyl-[protein] + ATP = O-phospho-L-threonyl-[protein] + ADP + H(+)</text>
        <dbReference type="Rhea" id="RHEA:46608"/>
        <dbReference type="Rhea" id="RHEA-COMP:11060"/>
        <dbReference type="Rhea" id="RHEA-COMP:11605"/>
        <dbReference type="ChEBI" id="CHEBI:15378"/>
        <dbReference type="ChEBI" id="CHEBI:30013"/>
        <dbReference type="ChEBI" id="CHEBI:30616"/>
        <dbReference type="ChEBI" id="CHEBI:61977"/>
        <dbReference type="ChEBI" id="CHEBI:456216"/>
        <dbReference type="EC" id="2.7.11.1"/>
    </reaction>
</comment>
<gene>
    <name evidence="10" type="ORF">FNV43_RR02209</name>
</gene>
<reference evidence="10" key="1">
    <citation type="submission" date="2020-03" db="EMBL/GenBank/DDBJ databases">
        <title>A high-quality chromosome-level genome assembly of a woody plant with both climbing and erect habits, Rhamnella rubrinervis.</title>
        <authorList>
            <person name="Lu Z."/>
            <person name="Yang Y."/>
            <person name="Zhu X."/>
            <person name="Sun Y."/>
        </authorList>
    </citation>
    <scope>NUCLEOTIDE SEQUENCE</scope>
    <source>
        <strain evidence="10">BYM</strain>
        <tissue evidence="10">Leaf</tissue>
    </source>
</reference>
<dbReference type="SMART" id="SM00220">
    <property type="entry name" value="S_TKc"/>
    <property type="match status" value="1"/>
</dbReference>
<dbReference type="PROSITE" id="PS00109">
    <property type="entry name" value="PROTEIN_KINASE_TYR"/>
    <property type="match status" value="1"/>
</dbReference>
<evidence type="ECO:0000256" key="8">
    <source>
        <dbReference type="ARBA" id="ARBA00048679"/>
    </source>
</evidence>
<evidence type="ECO:0000256" key="7">
    <source>
        <dbReference type="ARBA" id="ARBA00047899"/>
    </source>
</evidence>
<dbReference type="Proteomes" id="UP000796880">
    <property type="component" value="Unassembled WGS sequence"/>
</dbReference>